<dbReference type="AlphaFoldDB" id="W2ZBK3"/>
<sequence>MPMYNRGTMPNNDDSEIASRVERIEQQIPVEWKGFAGKPMQMTYNTTKVNVFRENADLLLPSGSFTSWAALELRSAIAGEGKHLSDADLKSIVSQEWRTDLTRSIVETRLNRHGSKNGPVVRRSSSGALYIAPQPAQPVHSRATARGTSSTVNFVLDAIATPELCKKIPTSK</sequence>
<accession>W2ZBK3</accession>
<reference evidence="1 2" key="1">
    <citation type="submission" date="2013-11" db="EMBL/GenBank/DDBJ databases">
        <title>The Genome Sequence of Phytophthora parasitica P10297.</title>
        <authorList>
            <consortium name="The Broad Institute Genomics Platform"/>
            <person name="Russ C."/>
            <person name="Tyler B."/>
            <person name="Panabieres F."/>
            <person name="Shan W."/>
            <person name="Tripathy S."/>
            <person name="Grunwald N."/>
            <person name="Machado M."/>
            <person name="Johnson C.S."/>
            <person name="Walker B."/>
            <person name="Young S.K."/>
            <person name="Zeng Q."/>
            <person name="Gargeya S."/>
            <person name="Fitzgerald M."/>
            <person name="Haas B."/>
            <person name="Abouelleil A."/>
            <person name="Allen A.W."/>
            <person name="Alvarado L."/>
            <person name="Arachchi H.M."/>
            <person name="Berlin A.M."/>
            <person name="Chapman S.B."/>
            <person name="Gainer-Dewar J."/>
            <person name="Goldberg J."/>
            <person name="Griggs A."/>
            <person name="Gujja S."/>
            <person name="Hansen M."/>
            <person name="Howarth C."/>
            <person name="Imamovic A."/>
            <person name="Ireland A."/>
            <person name="Larimer J."/>
            <person name="McCowan C."/>
            <person name="Murphy C."/>
            <person name="Pearson M."/>
            <person name="Poon T.W."/>
            <person name="Priest M."/>
            <person name="Roberts A."/>
            <person name="Saif S."/>
            <person name="Shea T."/>
            <person name="Sisk P."/>
            <person name="Sykes S."/>
            <person name="Wortman J."/>
            <person name="Nusbaum C."/>
            <person name="Birren B."/>
        </authorList>
    </citation>
    <scope>NUCLEOTIDE SEQUENCE [LARGE SCALE GENOMIC DNA]</scope>
    <source>
        <strain evidence="1 2">P10297</strain>
    </source>
</reference>
<evidence type="ECO:0000313" key="2">
    <source>
        <dbReference type="Proteomes" id="UP000018948"/>
    </source>
</evidence>
<proteinExistence type="predicted"/>
<evidence type="ECO:0000313" key="1">
    <source>
        <dbReference type="EMBL" id="ETP44712.1"/>
    </source>
</evidence>
<dbReference type="OrthoDB" id="77923at2759"/>
<dbReference type="Proteomes" id="UP000018948">
    <property type="component" value="Unassembled WGS sequence"/>
</dbReference>
<name>W2ZBK3_PHYNI</name>
<organism evidence="1 2">
    <name type="scientific">Phytophthora nicotianae P10297</name>
    <dbReference type="NCBI Taxonomy" id="1317064"/>
    <lineage>
        <taxon>Eukaryota</taxon>
        <taxon>Sar</taxon>
        <taxon>Stramenopiles</taxon>
        <taxon>Oomycota</taxon>
        <taxon>Peronosporomycetes</taxon>
        <taxon>Peronosporales</taxon>
        <taxon>Peronosporaceae</taxon>
        <taxon>Phytophthora</taxon>
    </lineage>
</organism>
<dbReference type="EMBL" id="ANIY01001828">
    <property type="protein sequence ID" value="ETP44712.1"/>
    <property type="molecule type" value="Genomic_DNA"/>
</dbReference>
<protein>
    <submittedName>
        <fullName evidence="1">Uncharacterized protein</fullName>
    </submittedName>
</protein>
<comment type="caution">
    <text evidence="1">The sequence shown here is derived from an EMBL/GenBank/DDBJ whole genome shotgun (WGS) entry which is preliminary data.</text>
</comment>
<gene>
    <name evidence="1" type="ORF">F442_08744</name>
</gene>